<dbReference type="RefSeq" id="WP_264434152.1">
    <property type="nucleotide sequence ID" value="NZ_CP081495.1"/>
</dbReference>
<evidence type="ECO:0000256" key="1">
    <source>
        <dbReference type="SAM" id="Phobius"/>
    </source>
</evidence>
<keyword evidence="1" id="KW-0812">Transmembrane</keyword>
<evidence type="ECO:0000313" key="4">
    <source>
        <dbReference type="Proteomes" id="UP001163328"/>
    </source>
</evidence>
<keyword evidence="2" id="KW-0732">Signal</keyword>
<sequence>MKTIFFIFFALLAINLNAQEIEFKKNKFFVNNSRVSESYVKEEFQNTDIVAYQNYMSYKQKSTFGGILLGIGGGLIVGDLLVGLTTVHDYPGALTYVGLASVVGSIPVLAGRKKKLKKAISTYNESVSNKNAEYSNEVNIIANNRGLGFQISFN</sequence>
<keyword evidence="1" id="KW-1133">Transmembrane helix</keyword>
<dbReference type="EMBL" id="CP081495">
    <property type="protein sequence ID" value="UYW01680.1"/>
    <property type="molecule type" value="Genomic_DNA"/>
</dbReference>
<accession>A0ABY6M1U2</accession>
<organism evidence="3 4">
    <name type="scientific">Flavobacterium agricola</name>
    <dbReference type="NCBI Taxonomy" id="2870839"/>
    <lineage>
        <taxon>Bacteria</taxon>
        <taxon>Pseudomonadati</taxon>
        <taxon>Bacteroidota</taxon>
        <taxon>Flavobacteriia</taxon>
        <taxon>Flavobacteriales</taxon>
        <taxon>Flavobacteriaceae</taxon>
        <taxon>Flavobacterium</taxon>
    </lineage>
</organism>
<keyword evidence="1" id="KW-0472">Membrane</keyword>
<protein>
    <submittedName>
        <fullName evidence="3">Uncharacterized protein</fullName>
    </submittedName>
</protein>
<name>A0ABY6M1U2_9FLAO</name>
<reference evidence="3" key="1">
    <citation type="submission" date="2021-08" db="EMBL/GenBank/DDBJ databases">
        <title>Flavobacterium sp. strain CC-SYL302.</title>
        <authorList>
            <person name="Lin S.-Y."/>
            <person name="Lee T.-H."/>
            <person name="Young C.-C."/>
        </authorList>
    </citation>
    <scope>NUCLEOTIDE SEQUENCE</scope>
    <source>
        <strain evidence="3">CC-SYL302</strain>
    </source>
</reference>
<feature type="transmembrane region" description="Helical" evidence="1">
    <location>
        <begin position="90"/>
        <end position="110"/>
    </location>
</feature>
<evidence type="ECO:0000313" key="3">
    <source>
        <dbReference type="EMBL" id="UYW01680.1"/>
    </source>
</evidence>
<keyword evidence="4" id="KW-1185">Reference proteome</keyword>
<dbReference type="Proteomes" id="UP001163328">
    <property type="component" value="Chromosome"/>
</dbReference>
<gene>
    <name evidence="3" type="ORF">K5I29_01775</name>
</gene>
<evidence type="ECO:0000256" key="2">
    <source>
        <dbReference type="SAM" id="SignalP"/>
    </source>
</evidence>
<feature type="chain" id="PRO_5047076503" evidence="2">
    <location>
        <begin position="19"/>
        <end position="154"/>
    </location>
</feature>
<proteinExistence type="predicted"/>
<feature type="signal peptide" evidence="2">
    <location>
        <begin position="1"/>
        <end position="18"/>
    </location>
</feature>